<evidence type="ECO:0000313" key="9">
    <source>
        <dbReference type="Proteomes" id="UP001597353"/>
    </source>
</evidence>
<organism evidence="8 9">
    <name type="scientific">Halodurantibacterium flavum</name>
    <dbReference type="NCBI Taxonomy" id="1382802"/>
    <lineage>
        <taxon>Bacteria</taxon>
        <taxon>Pseudomonadati</taxon>
        <taxon>Pseudomonadota</taxon>
        <taxon>Alphaproteobacteria</taxon>
        <taxon>Rhodobacterales</taxon>
        <taxon>Paracoccaceae</taxon>
        <taxon>Halodurantibacterium</taxon>
    </lineage>
</organism>
<keyword evidence="4 6" id="KW-1133">Transmembrane helix</keyword>
<feature type="transmembrane region" description="Helical" evidence="6">
    <location>
        <begin position="39"/>
        <end position="60"/>
    </location>
</feature>
<evidence type="ECO:0000256" key="5">
    <source>
        <dbReference type="ARBA" id="ARBA00023136"/>
    </source>
</evidence>
<dbReference type="PANTHER" id="PTHR12677">
    <property type="entry name" value="GOLGI APPARATUS MEMBRANE PROTEIN TVP38-RELATED"/>
    <property type="match status" value="1"/>
</dbReference>
<gene>
    <name evidence="8" type="ORF">ACFSGJ_13535</name>
</gene>
<comment type="subcellular location">
    <subcellularLocation>
        <location evidence="1 6">Cell membrane</location>
        <topology evidence="1 6">Multi-pass membrane protein</topology>
    </subcellularLocation>
</comment>
<dbReference type="InterPro" id="IPR015414">
    <property type="entry name" value="TMEM64"/>
</dbReference>
<name>A0ABW4S8Y1_9RHOB</name>
<evidence type="ECO:0000256" key="2">
    <source>
        <dbReference type="ARBA" id="ARBA00022475"/>
    </source>
</evidence>
<comment type="similarity">
    <text evidence="6">Belongs to the TVP38/TMEM64 family.</text>
</comment>
<keyword evidence="9" id="KW-1185">Reference proteome</keyword>
<dbReference type="InterPro" id="IPR032816">
    <property type="entry name" value="VTT_dom"/>
</dbReference>
<reference evidence="9" key="1">
    <citation type="journal article" date="2019" name="Int. J. Syst. Evol. Microbiol.">
        <title>The Global Catalogue of Microorganisms (GCM) 10K type strain sequencing project: providing services to taxonomists for standard genome sequencing and annotation.</title>
        <authorList>
            <consortium name="The Broad Institute Genomics Platform"/>
            <consortium name="The Broad Institute Genome Sequencing Center for Infectious Disease"/>
            <person name="Wu L."/>
            <person name="Ma J."/>
        </authorList>
    </citation>
    <scope>NUCLEOTIDE SEQUENCE [LARGE SCALE GENOMIC DNA]</scope>
    <source>
        <strain evidence="9">CGMCC 4.7242</strain>
    </source>
</reference>
<keyword evidence="3 6" id="KW-0812">Transmembrane</keyword>
<dbReference type="EMBL" id="JBHUGH010000010">
    <property type="protein sequence ID" value="MFD1913234.1"/>
    <property type="molecule type" value="Genomic_DNA"/>
</dbReference>
<evidence type="ECO:0000256" key="6">
    <source>
        <dbReference type="RuleBase" id="RU366058"/>
    </source>
</evidence>
<proteinExistence type="inferred from homology"/>
<keyword evidence="5 6" id="KW-0472">Membrane</keyword>
<feature type="transmembrane region" description="Helical" evidence="6">
    <location>
        <begin position="156"/>
        <end position="176"/>
    </location>
</feature>
<evidence type="ECO:0000256" key="4">
    <source>
        <dbReference type="ARBA" id="ARBA00022989"/>
    </source>
</evidence>
<dbReference type="PANTHER" id="PTHR12677:SF59">
    <property type="entry name" value="GOLGI APPARATUS MEMBRANE PROTEIN TVP38-RELATED"/>
    <property type="match status" value="1"/>
</dbReference>
<evidence type="ECO:0000256" key="1">
    <source>
        <dbReference type="ARBA" id="ARBA00004651"/>
    </source>
</evidence>
<protein>
    <recommendedName>
        <fullName evidence="6">TVP38/TMEM64 family membrane protein</fullName>
    </recommendedName>
</protein>
<sequence length="228" mass="24765">MTIAVAAILAYSMLSDRLRFETLHEHHLSLIEFRDRNYGLTVALFLAAYVAMVLTTLPALPLTLTGGFLFGLFPGAFFNLGALTGGALLLFLAVRSGLGGPFLRLLRTGSGRMQRSMERIRDNEVLVLLSLRILPGIPLAVGNVLAALVRVPTLRFAWTTALGSLPATFLYTWIGAGLGEILMQDDPSDEALLRDPFVLGALAALALVVILPAIYVFWKQKRTGMARP</sequence>
<dbReference type="Proteomes" id="UP001597353">
    <property type="component" value="Unassembled WGS sequence"/>
</dbReference>
<evidence type="ECO:0000256" key="3">
    <source>
        <dbReference type="ARBA" id="ARBA00022692"/>
    </source>
</evidence>
<keyword evidence="2 6" id="KW-1003">Cell membrane</keyword>
<accession>A0ABW4S8Y1</accession>
<evidence type="ECO:0000259" key="7">
    <source>
        <dbReference type="Pfam" id="PF09335"/>
    </source>
</evidence>
<feature type="domain" description="VTT" evidence="7">
    <location>
        <begin position="57"/>
        <end position="176"/>
    </location>
</feature>
<comment type="caution">
    <text evidence="8">The sequence shown here is derived from an EMBL/GenBank/DDBJ whole genome shotgun (WGS) entry which is preliminary data.</text>
</comment>
<dbReference type="Pfam" id="PF09335">
    <property type="entry name" value="VTT_dom"/>
    <property type="match status" value="1"/>
</dbReference>
<feature type="transmembrane region" description="Helical" evidence="6">
    <location>
        <begin position="67"/>
        <end position="94"/>
    </location>
</feature>
<evidence type="ECO:0000313" key="8">
    <source>
        <dbReference type="EMBL" id="MFD1913234.1"/>
    </source>
</evidence>
<comment type="caution">
    <text evidence="6">Lacks conserved residue(s) required for the propagation of feature annotation.</text>
</comment>
<feature type="transmembrane region" description="Helical" evidence="6">
    <location>
        <begin position="196"/>
        <end position="218"/>
    </location>
</feature>